<accession>A0A2H3CWD7</accession>
<dbReference type="AlphaFoldDB" id="A0A2H3CWD7"/>
<keyword evidence="2" id="KW-1185">Reference proteome</keyword>
<dbReference type="Proteomes" id="UP000217790">
    <property type="component" value="Unassembled WGS sequence"/>
</dbReference>
<gene>
    <name evidence="1" type="ORF">ARMGADRAFT_1020522</name>
</gene>
<evidence type="ECO:0000313" key="1">
    <source>
        <dbReference type="EMBL" id="PBK81087.1"/>
    </source>
</evidence>
<sequence>MCILCQVGISERLMFSVLSELHASEATGTAGATITRILCFISIGRMVSMTLQGMSLSP</sequence>
<dbReference type="InParanoid" id="A0A2H3CWD7"/>
<evidence type="ECO:0000313" key="2">
    <source>
        <dbReference type="Proteomes" id="UP000217790"/>
    </source>
</evidence>
<protein>
    <submittedName>
        <fullName evidence="1">Uncharacterized protein</fullName>
    </submittedName>
</protein>
<reference evidence="2" key="1">
    <citation type="journal article" date="2017" name="Nat. Ecol. Evol.">
        <title>Genome expansion and lineage-specific genetic innovations in the forest pathogenic fungi Armillaria.</title>
        <authorList>
            <person name="Sipos G."/>
            <person name="Prasanna A.N."/>
            <person name="Walter M.C."/>
            <person name="O'Connor E."/>
            <person name="Balint B."/>
            <person name="Krizsan K."/>
            <person name="Kiss B."/>
            <person name="Hess J."/>
            <person name="Varga T."/>
            <person name="Slot J."/>
            <person name="Riley R."/>
            <person name="Boka B."/>
            <person name="Rigling D."/>
            <person name="Barry K."/>
            <person name="Lee J."/>
            <person name="Mihaltcheva S."/>
            <person name="LaButti K."/>
            <person name="Lipzen A."/>
            <person name="Waldron R."/>
            <person name="Moloney N.M."/>
            <person name="Sperisen C."/>
            <person name="Kredics L."/>
            <person name="Vagvoelgyi C."/>
            <person name="Patrignani A."/>
            <person name="Fitzpatrick D."/>
            <person name="Nagy I."/>
            <person name="Doyle S."/>
            <person name="Anderson J.B."/>
            <person name="Grigoriev I.V."/>
            <person name="Gueldener U."/>
            <person name="Muensterkoetter M."/>
            <person name="Nagy L.G."/>
        </authorList>
    </citation>
    <scope>NUCLEOTIDE SEQUENCE [LARGE SCALE GENOMIC DNA]</scope>
    <source>
        <strain evidence="2">Ar21-2</strain>
    </source>
</reference>
<proteinExistence type="predicted"/>
<organism evidence="1 2">
    <name type="scientific">Armillaria gallica</name>
    <name type="common">Bulbous honey fungus</name>
    <name type="synonym">Armillaria bulbosa</name>
    <dbReference type="NCBI Taxonomy" id="47427"/>
    <lineage>
        <taxon>Eukaryota</taxon>
        <taxon>Fungi</taxon>
        <taxon>Dikarya</taxon>
        <taxon>Basidiomycota</taxon>
        <taxon>Agaricomycotina</taxon>
        <taxon>Agaricomycetes</taxon>
        <taxon>Agaricomycetidae</taxon>
        <taxon>Agaricales</taxon>
        <taxon>Marasmiineae</taxon>
        <taxon>Physalacriaceae</taxon>
        <taxon>Armillaria</taxon>
    </lineage>
</organism>
<name>A0A2H3CWD7_ARMGA</name>
<dbReference type="EMBL" id="KZ293735">
    <property type="protein sequence ID" value="PBK81087.1"/>
    <property type="molecule type" value="Genomic_DNA"/>
</dbReference>